<feature type="non-terminal residue" evidence="1">
    <location>
        <position position="72"/>
    </location>
</feature>
<dbReference type="EMBL" id="CAJVPL010003246">
    <property type="protein sequence ID" value="CAG8629013.1"/>
    <property type="molecule type" value="Genomic_DNA"/>
</dbReference>
<proteinExistence type="predicted"/>
<comment type="caution">
    <text evidence="1">The sequence shown here is derived from an EMBL/GenBank/DDBJ whole genome shotgun (WGS) entry which is preliminary data.</text>
</comment>
<organism evidence="1 2">
    <name type="scientific">Ambispora gerdemannii</name>
    <dbReference type="NCBI Taxonomy" id="144530"/>
    <lineage>
        <taxon>Eukaryota</taxon>
        <taxon>Fungi</taxon>
        <taxon>Fungi incertae sedis</taxon>
        <taxon>Mucoromycota</taxon>
        <taxon>Glomeromycotina</taxon>
        <taxon>Glomeromycetes</taxon>
        <taxon>Archaeosporales</taxon>
        <taxon>Ambisporaceae</taxon>
        <taxon>Ambispora</taxon>
    </lineage>
</organism>
<gene>
    <name evidence="1" type="ORF">AGERDE_LOCUS10434</name>
</gene>
<reference evidence="1" key="1">
    <citation type="submission" date="2021-06" db="EMBL/GenBank/DDBJ databases">
        <authorList>
            <person name="Kallberg Y."/>
            <person name="Tangrot J."/>
            <person name="Rosling A."/>
        </authorList>
    </citation>
    <scope>NUCLEOTIDE SEQUENCE</scope>
    <source>
        <strain evidence="1">MT106</strain>
    </source>
</reference>
<evidence type="ECO:0000313" key="1">
    <source>
        <dbReference type="EMBL" id="CAG8629013.1"/>
    </source>
</evidence>
<accession>A0A9N9GRS7</accession>
<keyword evidence="2" id="KW-1185">Reference proteome</keyword>
<evidence type="ECO:0000313" key="2">
    <source>
        <dbReference type="Proteomes" id="UP000789831"/>
    </source>
</evidence>
<sequence>MFYSARIGDKARLALCDLAINKMLTQLVVIFPRHEHHPTQFKQWNLTDDIDSESFAEQDGEHELILLPSEKI</sequence>
<protein>
    <submittedName>
        <fullName evidence="1">4178_t:CDS:1</fullName>
    </submittedName>
</protein>
<dbReference type="AlphaFoldDB" id="A0A9N9GRS7"/>
<dbReference type="Proteomes" id="UP000789831">
    <property type="component" value="Unassembled WGS sequence"/>
</dbReference>
<name>A0A9N9GRS7_9GLOM</name>